<dbReference type="SMART" id="SM00866">
    <property type="entry name" value="UTRA"/>
    <property type="match status" value="1"/>
</dbReference>
<dbReference type="Gene3D" id="1.10.10.10">
    <property type="entry name" value="Winged helix-like DNA-binding domain superfamily/Winged helix DNA-binding domain"/>
    <property type="match status" value="1"/>
</dbReference>
<keyword evidence="2" id="KW-0238">DNA-binding</keyword>
<dbReference type="Proteomes" id="UP000245514">
    <property type="component" value="Unassembled WGS sequence"/>
</dbReference>
<keyword evidence="3" id="KW-0804">Transcription</keyword>
<dbReference type="SUPFAM" id="SSF46785">
    <property type="entry name" value="Winged helix' DNA-binding domain"/>
    <property type="match status" value="1"/>
</dbReference>
<evidence type="ECO:0000256" key="1">
    <source>
        <dbReference type="ARBA" id="ARBA00023015"/>
    </source>
</evidence>
<dbReference type="SUPFAM" id="SSF64288">
    <property type="entry name" value="Chorismate lyase-like"/>
    <property type="match status" value="1"/>
</dbReference>
<proteinExistence type="predicted"/>
<dbReference type="InterPro" id="IPR011663">
    <property type="entry name" value="UTRA"/>
</dbReference>
<dbReference type="InterPro" id="IPR036390">
    <property type="entry name" value="WH_DNA-bd_sf"/>
</dbReference>
<evidence type="ECO:0000256" key="3">
    <source>
        <dbReference type="ARBA" id="ARBA00023163"/>
    </source>
</evidence>
<reference evidence="6 7" key="1">
    <citation type="submission" date="2018-05" db="EMBL/GenBank/DDBJ databases">
        <title>Draft Genome Sequence of Arthrobacter cumminsii IME1328, Isolated from a Patient Who Suffered from Foot Ulcers in China.</title>
        <authorList>
            <person name="Li M."/>
            <person name="Jiang Z."/>
            <person name="Sun Q."/>
            <person name="Tong Y."/>
        </authorList>
    </citation>
    <scope>NUCLEOTIDE SEQUENCE [LARGE SCALE GENOMIC DNA]</scope>
    <source>
        <strain evidence="6 7">IME1328</strain>
    </source>
</reference>
<dbReference type="PANTHER" id="PTHR44846:SF1">
    <property type="entry name" value="MANNOSYL-D-GLYCERATE TRANSPORT_METABOLISM SYSTEM REPRESSOR MNGR-RELATED"/>
    <property type="match status" value="1"/>
</dbReference>
<evidence type="ECO:0000256" key="4">
    <source>
        <dbReference type="SAM" id="MobiDB-lite"/>
    </source>
</evidence>
<accession>A0ABX5LBJ2</accession>
<keyword evidence="1" id="KW-0805">Transcription regulation</keyword>
<dbReference type="Pfam" id="PF07702">
    <property type="entry name" value="UTRA"/>
    <property type="match status" value="1"/>
</dbReference>
<dbReference type="CDD" id="cd07377">
    <property type="entry name" value="WHTH_GntR"/>
    <property type="match status" value="1"/>
</dbReference>
<dbReference type="SMART" id="SM00345">
    <property type="entry name" value="HTH_GNTR"/>
    <property type="match status" value="1"/>
</dbReference>
<dbReference type="InterPro" id="IPR000524">
    <property type="entry name" value="Tscrpt_reg_HTH_GntR"/>
</dbReference>
<comment type="caution">
    <text evidence="6">The sequence shown here is derived from an EMBL/GenBank/DDBJ whole genome shotgun (WGS) entry which is preliminary data.</text>
</comment>
<dbReference type="InterPro" id="IPR050679">
    <property type="entry name" value="Bact_HTH_transcr_reg"/>
</dbReference>
<dbReference type="InterPro" id="IPR028978">
    <property type="entry name" value="Chorismate_lyase_/UTRA_dom_sf"/>
</dbReference>
<gene>
    <name evidence="6" type="ORF">CAY35_01065</name>
</gene>
<evidence type="ECO:0000313" key="7">
    <source>
        <dbReference type="Proteomes" id="UP000245514"/>
    </source>
</evidence>
<protein>
    <recommendedName>
        <fullName evidence="5">HTH gntR-type domain-containing protein</fullName>
    </recommendedName>
</protein>
<dbReference type="EMBL" id="QFWG01000001">
    <property type="protein sequence ID" value="PWI28683.1"/>
    <property type="molecule type" value="Genomic_DNA"/>
</dbReference>
<dbReference type="InterPro" id="IPR036388">
    <property type="entry name" value="WH-like_DNA-bd_sf"/>
</dbReference>
<dbReference type="PANTHER" id="PTHR44846">
    <property type="entry name" value="MANNOSYL-D-GLYCERATE TRANSPORT/METABOLISM SYSTEM REPRESSOR MNGR-RELATED"/>
    <property type="match status" value="1"/>
</dbReference>
<organism evidence="6 7">
    <name type="scientific">Pseudoglutamicibacter cumminsii</name>
    <dbReference type="NCBI Taxonomy" id="156979"/>
    <lineage>
        <taxon>Bacteria</taxon>
        <taxon>Bacillati</taxon>
        <taxon>Actinomycetota</taxon>
        <taxon>Actinomycetes</taxon>
        <taxon>Micrococcales</taxon>
        <taxon>Micrococcaceae</taxon>
        <taxon>Pseudoglutamicibacter</taxon>
    </lineage>
</organism>
<evidence type="ECO:0000256" key="2">
    <source>
        <dbReference type="ARBA" id="ARBA00023125"/>
    </source>
</evidence>
<dbReference type="PRINTS" id="PR00035">
    <property type="entry name" value="HTHGNTR"/>
</dbReference>
<name>A0ABX5LBJ2_9MICC</name>
<sequence>MKNSSVITESITRTSSSVDTSVPANSAPLVASTDIILQALVETWRQHPMGAQGPAQRGQRSREAYKRSDGLTEALRGVLLQIPPGVRLPGERPLAEALQVSRTTLRTAVETLEREGYVRVQPGRGTRSARPQATPPTYGLRTFAEEMRLRHRTPSVRLIRHEVVKATNLLARELRIEPGEEILYLQRLHSADEAPAAVEEMYVALRRVPGLLEGRPSAQIEKHLAERCNVSLDRSLEQIEAVTATLLQERMLNLNSKAALLQIVRHQFSGDNVVIFSGTFYRPEAFPIRLDLRRQ</sequence>
<feature type="region of interest" description="Disordered" evidence="4">
    <location>
        <begin position="1"/>
        <end position="24"/>
    </location>
</feature>
<evidence type="ECO:0000259" key="5">
    <source>
        <dbReference type="PROSITE" id="PS50949"/>
    </source>
</evidence>
<dbReference type="Gene3D" id="3.40.1410.10">
    <property type="entry name" value="Chorismate lyase-like"/>
    <property type="match status" value="1"/>
</dbReference>
<dbReference type="PROSITE" id="PS50949">
    <property type="entry name" value="HTH_GNTR"/>
    <property type="match status" value="1"/>
</dbReference>
<keyword evidence="7" id="KW-1185">Reference proteome</keyword>
<dbReference type="Pfam" id="PF00392">
    <property type="entry name" value="GntR"/>
    <property type="match status" value="1"/>
</dbReference>
<evidence type="ECO:0000313" key="6">
    <source>
        <dbReference type="EMBL" id="PWI28683.1"/>
    </source>
</evidence>
<feature type="domain" description="HTH gntR-type" evidence="5">
    <location>
        <begin position="61"/>
        <end position="131"/>
    </location>
</feature>